<dbReference type="PROSITE" id="PS50262">
    <property type="entry name" value="G_PROTEIN_RECEP_F1_2"/>
    <property type="match status" value="1"/>
</dbReference>
<evidence type="ECO:0000313" key="12">
    <source>
        <dbReference type="Proteomes" id="UP000192578"/>
    </source>
</evidence>
<dbReference type="InterPro" id="IPR017452">
    <property type="entry name" value="GPCR_Rhodpsn_7TM"/>
</dbReference>
<dbReference type="Proteomes" id="UP000192578">
    <property type="component" value="Unassembled WGS sequence"/>
</dbReference>
<dbReference type="Pfam" id="PF00001">
    <property type="entry name" value="7tm_1"/>
    <property type="match status" value="1"/>
</dbReference>
<dbReference type="PANTHER" id="PTHR24229">
    <property type="entry name" value="NEUROPEPTIDES RECEPTOR"/>
    <property type="match status" value="1"/>
</dbReference>
<comment type="caution">
    <text evidence="11">The sequence shown here is derived from an EMBL/GenBank/DDBJ whole genome shotgun (WGS) entry which is preliminary data.</text>
</comment>
<evidence type="ECO:0000256" key="9">
    <source>
        <dbReference type="SAM" id="Phobius"/>
    </source>
</evidence>
<dbReference type="Gene3D" id="1.20.1070.10">
    <property type="entry name" value="Rhodopsin 7-helix transmembrane proteins"/>
    <property type="match status" value="1"/>
</dbReference>
<keyword evidence="3 9" id="KW-0812">Transmembrane</keyword>
<feature type="transmembrane region" description="Helical" evidence="9">
    <location>
        <begin position="111"/>
        <end position="136"/>
    </location>
</feature>
<accession>A0A9X6NFY8</accession>
<evidence type="ECO:0000256" key="1">
    <source>
        <dbReference type="ARBA" id="ARBA00004651"/>
    </source>
</evidence>
<name>A0A9X6NFY8_HYPEX</name>
<dbReference type="PANTHER" id="PTHR24229:SF40">
    <property type="entry name" value="ALLATOSTATIN C RECEPTOR 1-RELATED"/>
    <property type="match status" value="1"/>
</dbReference>
<evidence type="ECO:0000256" key="8">
    <source>
        <dbReference type="ARBA" id="ARBA00023224"/>
    </source>
</evidence>
<organism evidence="11 12">
    <name type="scientific">Hypsibius exemplaris</name>
    <name type="common">Freshwater tardigrade</name>
    <dbReference type="NCBI Taxonomy" id="2072580"/>
    <lineage>
        <taxon>Eukaryota</taxon>
        <taxon>Metazoa</taxon>
        <taxon>Ecdysozoa</taxon>
        <taxon>Tardigrada</taxon>
        <taxon>Eutardigrada</taxon>
        <taxon>Parachela</taxon>
        <taxon>Hypsibioidea</taxon>
        <taxon>Hypsibiidae</taxon>
        <taxon>Hypsibius</taxon>
    </lineage>
</organism>
<dbReference type="GO" id="GO:0004930">
    <property type="term" value="F:G protein-coupled receptor activity"/>
    <property type="evidence" value="ECO:0007669"/>
    <property type="project" value="UniProtKB-KW"/>
</dbReference>
<protein>
    <recommendedName>
        <fullName evidence="10">G-protein coupled receptors family 1 profile domain-containing protein</fullName>
    </recommendedName>
</protein>
<evidence type="ECO:0000256" key="3">
    <source>
        <dbReference type="ARBA" id="ARBA00022692"/>
    </source>
</evidence>
<dbReference type="GO" id="GO:0043005">
    <property type="term" value="C:neuron projection"/>
    <property type="evidence" value="ECO:0007669"/>
    <property type="project" value="TreeGrafter"/>
</dbReference>
<sequence>MEIHADLHDNFSEHIFCHSNDTFHEENAQDQPRWTNSTIFALLVFLVGVMGNGSLLLLILCKGRALRTPFNVYIGNLLLANSLNLCLQCPLDIANELYPCAWNFSRGACSIFLYAALVLQAVTYSAHLLIAVNRIWAVAHPISYRSIHSVRTSTRLCLAVWILVHVCVMPRWAADVLMDHRERTFECSLEPMGTGKEIWDLVIHILFFLLPHGVITAALPVIQIVKRRRGAGAKINIVQPLAEGRMGEPTNRTPASVFGIAAVNDIPQFPKASFLGMTAAAGKRADNNGRFRGYVLLLLMTITIAACWTPMEVYYVLSDIDSSFSAPIFFEVASVLFSCQAALDPLLFTLALRNIRREIRSILLHGPQINNQCRKRISSCAVLS</sequence>
<feature type="transmembrane region" description="Helical" evidence="9">
    <location>
        <begin position="328"/>
        <end position="352"/>
    </location>
</feature>
<keyword evidence="7" id="KW-0675">Receptor</keyword>
<feature type="transmembrane region" description="Helical" evidence="9">
    <location>
        <begin position="72"/>
        <end position="91"/>
    </location>
</feature>
<keyword evidence="12" id="KW-1185">Reference proteome</keyword>
<evidence type="ECO:0000256" key="6">
    <source>
        <dbReference type="ARBA" id="ARBA00023136"/>
    </source>
</evidence>
<dbReference type="AlphaFoldDB" id="A0A9X6NFY8"/>
<reference evidence="12" key="1">
    <citation type="submission" date="2017-01" db="EMBL/GenBank/DDBJ databases">
        <title>Comparative genomics of anhydrobiosis in the tardigrade Hypsibius dujardini.</title>
        <authorList>
            <person name="Yoshida Y."/>
            <person name="Koutsovoulos G."/>
            <person name="Laetsch D."/>
            <person name="Stevens L."/>
            <person name="Kumar S."/>
            <person name="Horikawa D."/>
            <person name="Ishino K."/>
            <person name="Komine S."/>
            <person name="Tomita M."/>
            <person name="Blaxter M."/>
            <person name="Arakawa K."/>
        </authorList>
    </citation>
    <scope>NUCLEOTIDE SEQUENCE [LARGE SCALE GENOMIC DNA]</scope>
    <source>
        <strain evidence="12">Z151</strain>
    </source>
</reference>
<evidence type="ECO:0000256" key="5">
    <source>
        <dbReference type="ARBA" id="ARBA00023040"/>
    </source>
</evidence>
<dbReference type="OrthoDB" id="2101615at2759"/>
<evidence type="ECO:0000259" key="10">
    <source>
        <dbReference type="PROSITE" id="PS50262"/>
    </source>
</evidence>
<evidence type="ECO:0000256" key="7">
    <source>
        <dbReference type="ARBA" id="ARBA00023170"/>
    </source>
</evidence>
<dbReference type="CDD" id="cd00637">
    <property type="entry name" value="7tm_classA_rhodopsin-like"/>
    <property type="match status" value="1"/>
</dbReference>
<dbReference type="SUPFAM" id="SSF81321">
    <property type="entry name" value="Family A G protein-coupled receptor-like"/>
    <property type="match status" value="1"/>
</dbReference>
<dbReference type="GO" id="GO:0005886">
    <property type="term" value="C:plasma membrane"/>
    <property type="evidence" value="ECO:0007669"/>
    <property type="project" value="UniProtKB-SubCell"/>
</dbReference>
<feature type="domain" description="G-protein coupled receptors family 1 profile" evidence="10">
    <location>
        <begin position="51"/>
        <end position="348"/>
    </location>
</feature>
<feature type="transmembrane region" description="Helical" evidence="9">
    <location>
        <begin position="156"/>
        <end position="174"/>
    </location>
</feature>
<proteinExistence type="predicted"/>
<dbReference type="InterPro" id="IPR000276">
    <property type="entry name" value="GPCR_Rhodpsn"/>
</dbReference>
<feature type="transmembrane region" description="Helical" evidence="9">
    <location>
        <begin position="201"/>
        <end position="225"/>
    </location>
</feature>
<keyword evidence="6 9" id="KW-0472">Membrane</keyword>
<dbReference type="GO" id="GO:0007218">
    <property type="term" value="P:neuropeptide signaling pathway"/>
    <property type="evidence" value="ECO:0007669"/>
    <property type="project" value="TreeGrafter"/>
</dbReference>
<keyword evidence="2" id="KW-1003">Cell membrane</keyword>
<dbReference type="PRINTS" id="PR00237">
    <property type="entry name" value="GPCRRHODOPSN"/>
</dbReference>
<evidence type="ECO:0000256" key="4">
    <source>
        <dbReference type="ARBA" id="ARBA00022989"/>
    </source>
</evidence>
<dbReference type="EMBL" id="MTYJ01000308">
    <property type="protein sequence ID" value="OWA53215.1"/>
    <property type="molecule type" value="Genomic_DNA"/>
</dbReference>
<dbReference type="GO" id="GO:0042923">
    <property type="term" value="F:neuropeptide binding"/>
    <property type="evidence" value="ECO:0007669"/>
    <property type="project" value="TreeGrafter"/>
</dbReference>
<keyword evidence="5" id="KW-0297">G-protein coupled receptor</keyword>
<feature type="transmembrane region" description="Helical" evidence="9">
    <location>
        <begin position="293"/>
        <end position="316"/>
    </location>
</feature>
<comment type="subcellular location">
    <subcellularLocation>
        <location evidence="1">Cell membrane</location>
        <topology evidence="1">Multi-pass membrane protein</topology>
    </subcellularLocation>
</comment>
<feature type="transmembrane region" description="Helical" evidence="9">
    <location>
        <begin position="39"/>
        <end position="60"/>
    </location>
</feature>
<keyword evidence="8" id="KW-0807">Transducer</keyword>
<keyword evidence="4 9" id="KW-1133">Transmembrane helix</keyword>
<gene>
    <name evidence="11" type="ORF">BV898_17648</name>
</gene>
<evidence type="ECO:0000256" key="2">
    <source>
        <dbReference type="ARBA" id="ARBA00022475"/>
    </source>
</evidence>
<evidence type="ECO:0000313" key="11">
    <source>
        <dbReference type="EMBL" id="OWA53215.1"/>
    </source>
</evidence>